<evidence type="ECO:0000313" key="2">
    <source>
        <dbReference type="Proteomes" id="UP000623967"/>
    </source>
</evidence>
<dbReference type="Proteomes" id="UP000623967">
    <property type="component" value="Unassembled WGS sequence"/>
</dbReference>
<evidence type="ECO:0000313" key="1">
    <source>
        <dbReference type="EMBL" id="MBL4953477.1"/>
    </source>
</evidence>
<sequence>MIITNFDEYDEKQAWKESIGLMEFKHAFVKEVLNYLEKLVHRFPEAISSESYSLMKDSLNKLV</sequence>
<comment type="caution">
    <text evidence="1">The sequence shown here is derived from an EMBL/GenBank/DDBJ whole genome shotgun (WGS) entry which is preliminary data.</text>
</comment>
<proteinExistence type="predicted"/>
<organism evidence="1 2">
    <name type="scientific">Neobacillus paridis</name>
    <dbReference type="NCBI Taxonomy" id="2803862"/>
    <lineage>
        <taxon>Bacteria</taxon>
        <taxon>Bacillati</taxon>
        <taxon>Bacillota</taxon>
        <taxon>Bacilli</taxon>
        <taxon>Bacillales</taxon>
        <taxon>Bacillaceae</taxon>
        <taxon>Neobacillus</taxon>
    </lineage>
</organism>
<reference evidence="1 2" key="1">
    <citation type="submission" date="2021-01" db="EMBL/GenBank/DDBJ databases">
        <title>Genome public.</title>
        <authorList>
            <person name="Liu C."/>
            <person name="Sun Q."/>
        </authorList>
    </citation>
    <scope>NUCLEOTIDE SEQUENCE [LARGE SCALE GENOMIC DNA]</scope>
    <source>
        <strain evidence="1 2">YIM B02564</strain>
    </source>
</reference>
<accession>A0ABS1TQD2</accession>
<gene>
    <name evidence="1" type="ORF">JK635_14890</name>
</gene>
<name>A0ABS1TQD2_9BACI</name>
<keyword evidence="2" id="KW-1185">Reference proteome</keyword>
<dbReference type="EMBL" id="JAESWB010000211">
    <property type="protein sequence ID" value="MBL4953477.1"/>
    <property type="molecule type" value="Genomic_DNA"/>
</dbReference>
<protein>
    <submittedName>
        <fullName evidence="1">Uncharacterized protein</fullName>
    </submittedName>
</protein>
<dbReference type="RefSeq" id="WP_202654734.1">
    <property type="nucleotide sequence ID" value="NZ_JAESWB010000211.1"/>
</dbReference>